<proteinExistence type="predicted"/>
<dbReference type="RefSeq" id="WP_006598226.1">
    <property type="nucleotide sequence ID" value="NZ_GL622359.1"/>
</dbReference>
<comment type="caution">
    <text evidence="3">The sequence shown here is derived from an EMBL/GenBank/DDBJ whole genome shotgun (WGS) entry which is preliminary data.</text>
</comment>
<dbReference type="CDD" id="cd06260">
    <property type="entry name" value="DUF820-like"/>
    <property type="match status" value="1"/>
</dbReference>
<organism evidence="3 4">
    <name type="scientific">Pseudoramibacter alactolyticus ATCC 23263</name>
    <dbReference type="NCBI Taxonomy" id="887929"/>
    <lineage>
        <taxon>Bacteria</taxon>
        <taxon>Bacillati</taxon>
        <taxon>Bacillota</taxon>
        <taxon>Clostridia</taxon>
        <taxon>Eubacteriales</taxon>
        <taxon>Eubacteriaceae</taxon>
        <taxon>Pseudoramibacter</taxon>
    </lineage>
</organism>
<gene>
    <name evidence="3" type="ORF">HMP0721_0802</name>
</gene>
<dbReference type="Proteomes" id="UP000004754">
    <property type="component" value="Unassembled WGS sequence"/>
</dbReference>
<name>E6MFP1_9FIRM</name>
<accession>E6MFP1</accession>
<dbReference type="AlphaFoldDB" id="E6MFP1"/>
<dbReference type="InterPro" id="IPR012296">
    <property type="entry name" value="Nuclease_put_TT1808"/>
</dbReference>
<dbReference type="Pfam" id="PF05685">
    <property type="entry name" value="Uma2"/>
    <property type="match status" value="1"/>
</dbReference>
<evidence type="ECO:0000259" key="2">
    <source>
        <dbReference type="Pfam" id="PF05685"/>
    </source>
</evidence>
<dbReference type="InterPro" id="IPR008538">
    <property type="entry name" value="Uma2"/>
</dbReference>
<evidence type="ECO:0000313" key="3">
    <source>
        <dbReference type="EMBL" id="EFV02036.1"/>
    </source>
</evidence>
<feature type="region of interest" description="Disordered" evidence="1">
    <location>
        <begin position="1"/>
        <end position="35"/>
    </location>
</feature>
<dbReference type="EMBL" id="AEQN01000014">
    <property type="protein sequence ID" value="EFV02036.1"/>
    <property type="molecule type" value="Genomic_DNA"/>
</dbReference>
<keyword evidence="4" id="KW-1185">Reference proteome</keyword>
<reference evidence="3 4" key="1">
    <citation type="submission" date="2010-12" db="EMBL/GenBank/DDBJ databases">
        <authorList>
            <person name="Muzny D."/>
            <person name="Qin X."/>
            <person name="Deng J."/>
            <person name="Jiang H."/>
            <person name="Liu Y."/>
            <person name="Qu J."/>
            <person name="Song X.-Z."/>
            <person name="Zhang L."/>
            <person name="Thornton R."/>
            <person name="Coyle M."/>
            <person name="Francisco L."/>
            <person name="Jackson L."/>
            <person name="Javaid M."/>
            <person name="Korchina V."/>
            <person name="Kovar C."/>
            <person name="Mata R."/>
            <person name="Mathew T."/>
            <person name="Ngo R."/>
            <person name="Nguyen L."/>
            <person name="Nguyen N."/>
            <person name="Okwuonu G."/>
            <person name="Ongeri F."/>
            <person name="Pham C."/>
            <person name="Simmons D."/>
            <person name="Wilczek-Boney K."/>
            <person name="Hale W."/>
            <person name="Jakkamsetti A."/>
            <person name="Pham P."/>
            <person name="Ruth R."/>
            <person name="San Lucas F."/>
            <person name="Warren J."/>
            <person name="Zhang J."/>
            <person name="Zhao Z."/>
            <person name="Zhou C."/>
            <person name="Zhu D."/>
            <person name="Lee S."/>
            <person name="Bess C."/>
            <person name="Blankenburg K."/>
            <person name="Forbes L."/>
            <person name="Fu Q."/>
            <person name="Gubbala S."/>
            <person name="Hirani K."/>
            <person name="Jayaseelan J.C."/>
            <person name="Lara F."/>
            <person name="Munidasa M."/>
            <person name="Palculict T."/>
            <person name="Patil S."/>
            <person name="Pu L.-L."/>
            <person name="Saada N."/>
            <person name="Tang L."/>
            <person name="Weissenberger G."/>
            <person name="Zhu Y."/>
            <person name="Hemphill L."/>
            <person name="Shang Y."/>
            <person name="Youmans B."/>
            <person name="Ayvaz T."/>
            <person name="Ross M."/>
            <person name="Santibanez J."/>
            <person name="Aqrawi P."/>
            <person name="Gross S."/>
            <person name="Joshi V."/>
            <person name="Fowler G."/>
            <person name="Nazareth L."/>
            <person name="Reid J."/>
            <person name="Worley K."/>
            <person name="Petrosino J."/>
            <person name="Highlander S."/>
            <person name="Gibbs R."/>
        </authorList>
    </citation>
    <scope>NUCLEOTIDE SEQUENCE [LARGE SCALE GENOMIC DNA]</scope>
    <source>
        <strain evidence="3 4">ATCC 23263</strain>
    </source>
</reference>
<evidence type="ECO:0000313" key="4">
    <source>
        <dbReference type="Proteomes" id="UP000004754"/>
    </source>
</evidence>
<dbReference type="InterPro" id="IPR011335">
    <property type="entry name" value="Restrct_endonuc-II-like"/>
</dbReference>
<dbReference type="eggNOG" id="COG4636">
    <property type="taxonomic scope" value="Bacteria"/>
</dbReference>
<dbReference type="SUPFAM" id="SSF52980">
    <property type="entry name" value="Restriction endonuclease-like"/>
    <property type="match status" value="1"/>
</dbReference>
<dbReference type="HOGENOM" id="CLU_1414087_0_0_9"/>
<feature type="domain" description="Putative restriction endonuclease" evidence="2">
    <location>
        <begin position="35"/>
        <end position="152"/>
    </location>
</feature>
<evidence type="ECO:0000256" key="1">
    <source>
        <dbReference type="SAM" id="MobiDB-lite"/>
    </source>
</evidence>
<dbReference type="Gene3D" id="3.90.1570.10">
    <property type="entry name" value="tt1808, chain A"/>
    <property type="match status" value="1"/>
</dbReference>
<sequence>MEMGKKESPETTEILSRQMGKPLAADEVESDEQTPAVQGELINGVEYAKNTVDTNAKTIVKFFQSVLGQYRLSHRPLDTISDMNGVLKIEAMEKTQLRPSLSVTINGSSFPDWIIEVVSPDEEEMTYLMKTGIYAEVGVREYWIVDPEKKVILDYDFGKHGFVPKIYDTPQRIKVGIYKDLFISFSDIFKAR</sequence>
<protein>
    <recommendedName>
        <fullName evidence="2">Putative restriction endonuclease domain-containing protein</fullName>
    </recommendedName>
</protein>
<dbReference type="STRING" id="887929.HMP0721_0802"/>